<proteinExistence type="predicted"/>
<feature type="domain" description="Polysaccharide pyruvyl transferase" evidence="1">
    <location>
        <begin position="76"/>
        <end position="337"/>
    </location>
</feature>
<evidence type="ECO:0000313" key="3">
    <source>
        <dbReference type="Proteomes" id="UP000460317"/>
    </source>
</evidence>
<dbReference type="InterPro" id="IPR007345">
    <property type="entry name" value="Polysacch_pyruvyl_Trfase"/>
</dbReference>
<dbReference type="RefSeq" id="WP_008760753.1">
    <property type="nucleotide sequence ID" value="NZ_DAWECT010000036.1"/>
</dbReference>
<dbReference type="Pfam" id="PF04230">
    <property type="entry name" value="PS_pyruv_trans"/>
    <property type="match status" value="1"/>
</dbReference>
<gene>
    <name evidence="2" type="ORF">GAN93_11240</name>
</gene>
<protein>
    <submittedName>
        <fullName evidence="2">Polysaccharide pyruvyl transferase family protein</fullName>
    </submittedName>
</protein>
<evidence type="ECO:0000313" key="2">
    <source>
        <dbReference type="EMBL" id="KAB4452669.1"/>
    </source>
</evidence>
<dbReference type="AlphaFoldDB" id="A0A7J5JNK1"/>
<evidence type="ECO:0000259" key="1">
    <source>
        <dbReference type="Pfam" id="PF04230"/>
    </source>
</evidence>
<reference evidence="2 3" key="1">
    <citation type="journal article" date="2019" name="Nat. Med.">
        <title>A library of human gut bacterial isolates paired with longitudinal multiomics data enables mechanistic microbiome research.</title>
        <authorList>
            <person name="Poyet M."/>
            <person name="Groussin M."/>
            <person name="Gibbons S.M."/>
            <person name="Avila-Pacheco J."/>
            <person name="Jiang X."/>
            <person name="Kearney S.M."/>
            <person name="Perrotta A.R."/>
            <person name="Berdy B."/>
            <person name="Zhao S."/>
            <person name="Lieberman T.D."/>
            <person name="Swanson P.K."/>
            <person name="Smith M."/>
            <person name="Roesemann S."/>
            <person name="Alexander J.E."/>
            <person name="Rich S.A."/>
            <person name="Livny J."/>
            <person name="Vlamakis H."/>
            <person name="Clish C."/>
            <person name="Bullock K."/>
            <person name="Deik A."/>
            <person name="Scott J."/>
            <person name="Pierce K.A."/>
            <person name="Xavier R.J."/>
            <person name="Alm E.J."/>
        </authorList>
    </citation>
    <scope>NUCLEOTIDE SEQUENCE [LARGE SCALE GENOMIC DNA]</scope>
    <source>
        <strain evidence="2 3">BIOML-A165</strain>
    </source>
</reference>
<keyword evidence="2" id="KW-0808">Transferase</keyword>
<name>A0A7J5JNK1_BACT4</name>
<dbReference type="EMBL" id="WCSB01000008">
    <property type="protein sequence ID" value="KAB4452669.1"/>
    <property type="molecule type" value="Genomic_DNA"/>
</dbReference>
<dbReference type="Proteomes" id="UP000460317">
    <property type="component" value="Unassembled WGS sequence"/>
</dbReference>
<comment type="caution">
    <text evidence="2">The sequence shown here is derived from an EMBL/GenBank/DDBJ whole genome shotgun (WGS) entry which is preliminary data.</text>
</comment>
<dbReference type="GO" id="GO:0016740">
    <property type="term" value="F:transferase activity"/>
    <property type="evidence" value="ECO:0007669"/>
    <property type="project" value="UniProtKB-KW"/>
</dbReference>
<dbReference type="PANTHER" id="PTHR36836:SF1">
    <property type="entry name" value="COLANIC ACID BIOSYNTHESIS PROTEIN WCAK"/>
    <property type="match status" value="1"/>
</dbReference>
<organism evidence="2 3">
    <name type="scientific">Bacteroides thetaiotaomicron</name>
    <dbReference type="NCBI Taxonomy" id="818"/>
    <lineage>
        <taxon>Bacteria</taxon>
        <taxon>Pseudomonadati</taxon>
        <taxon>Bacteroidota</taxon>
        <taxon>Bacteroidia</taxon>
        <taxon>Bacteroidales</taxon>
        <taxon>Bacteroidaceae</taxon>
        <taxon>Bacteroides</taxon>
    </lineage>
</organism>
<accession>A0A7J5JNK1</accession>
<sequence>MKPYIIISGLNLRDNNRGTAALSYGSFYFLHERGLLPKGAKILNVRFVKNFLRPENRGIKNQKIDIDGTVWEHFTVNVFFIESILLKYLRVCLPFTKFGRMIKQTEYVAAINGGDGFSDIYSTKTFHSRLSDINLAMIFNIPVILLPQTLGPFKESKNQIIAGRILRYASQIFVRDDKFIPELKKMGLKYEQTKDLSFYMKPQPFNIEIKSNAVGINVSGLAYSNQFRTLSGQFATYPLLIDKLIAYFQQKNVSIYLIPHSYNYQNAEFANDDLEATRDVYAKLQDKSHVLFIDQDIISPQVKFIISRMKFFIGTRMHANFAAIYTGVPLFGLAYSYKFQGAFEANGIYDSTAMINNINEQDVDVIIERIAIKYEALG</sequence>
<dbReference type="PANTHER" id="PTHR36836">
    <property type="entry name" value="COLANIC ACID BIOSYNTHESIS PROTEIN WCAK"/>
    <property type="match status" value="1"/>
</dbReference>